<dbReference type="EMBL" id="JBBEGL010000002">
    <property type="protein sequence ID" value="MEJ2886815.1"/>
    <property type="molecule type" value="Genomic_DNA"/>
</dbReference>
<name>A0ABU8N4B1_9PSEU</name>
<dbReference type="PANTHER" id="PTHR42921">
    <property type="entry name" value="ACETOACETYL-COA SYNTHETASE"/>
    <property type="match status" value="1"/>
</dbReference>
<evidence type="ECO:0000256" key="4">
    <source>
        <dbReference type="ARBA" id="ARBA00022840"/>
    </source>
</evidence>
<feature type="domain" description="Acetyl-coenzyme A synthetase N-terminal" evidence="6">
    <location>
        <begin position="46"/>
        <end position="99"/>
    </location>
</feature>
<keyword evidence="2 7" id="KW-0436">Ligase</keyword>
<comment type="caution">
    <text evidence="7">The sequence shown here is derived from an EMBL/GenBank/DDBJ whole genome shotgun (WGS) entry which is preliminary data.</text>
</comment>
<keyword evidence="4" id="KW-0067">ATP-binding</keyword>
<evidence type="ECO:0000313" key="8">
    <source>
        <dbReference type="Proteomes" id="UP001370100"/>
    </source>
</evidence>
<evidence type="ECO:0000256" key="1">
    <source>
        <dbReference type="ARBA" id="ARBA00006432"/>
    </source>
</evidence>
<dbReference type="InterPro" id="IPR020845">
    <property type="entry name" value="AMP-binding_CS"/>
</dbReference>
<evidence type="ECO:0000256" key="3">
    <source>
        <dbReference type="ARBA" id="ARBA00022741"/>
    </source>
</evidence>
<dbReference type="NCBIfam" id="NF002937">
    <property type="entry name" value="PRK03584.1"/>
    <property type="match status" value="1"/>
</dbReference>
<keyword evidence="3" id="KW-0547">Nucleotide-binding</keyword>
<dbReference type="SUPFAM" id="SSF56801">
    <property type="entry name" value="Acetyl-CoA synthetase-like"/>
    <property type="match status" value="1"/>
</dbReference>
<dbReference type="Pfam" id="PF16177">
    <property type="entry name" value="ACAS_N"/>
    <property type="match status" value="1"/>
</dbReference>
<dbReference type="InterPro" id="IPR042099">
    <property type="entry name" value="ANL_N_sf"/>
</dbReference>
<dbReference type="InterPro" id="IPR032387">
    <property type="entry name" value="ACAS_N"/>
</dbReference>
<sequence>MPEPDPAENHPGPVLRRPADDVLDTTGIGHYVRWLATERGLDFADYQQLWAWSVNDLEGFWSSIWDHFGVRGRYDTVLGSRDMPGARWFPGARLNYAEHMLGGPDDTDRTAVIAHSQTRDPVQLSFGELAEQVARARAGLQRCGVTRGDRVVAYLPNIPETLVAFLACASLGAVWATCAPEFGARSVIDRFAQLEPTVLLTVGGYRYGDKMIDKAADVAAIRAGLPTVEHVVGVPYGPFATGDAIPWDELTADAGPLTFDAVPFDHPLYVLFSSGTTGLPKAIVHGHGGILLEHLKSHALSMDTRPDDRFLWFTTTAWMMWNLLVSALLRRAAVVLVDGNPTFPDLLEQWRIAAATRATLIGTSPGYLMACRRSGVEPTRDLDLSSLRTLGVTGAPLPEAGFDWVQEQFGPDLLVNSVSGGTDVCSGFVGGSPWLPVYRGELSGPCLGVDATAFDPDGREVVGSLGELVIRKPMPSMPVRFWNDPDDRRYRSTYFETYPGVWHHGDWVTVSAHRSFVISGRSDATLNRGGVRLGTAEFYAVVEELPEIADSLVVHLEDSEGGPGRLLLFLALTPGAELDDGLRDRVRRALRRQLSPRHVPDIIDAVPAVPRTLTGKKLEAPIKKILRGHPVADVISPDSVHDYASIGAFTDRAEP</sequence>
<dbReference type="PANTHER" id="PTHR42921:SF1">
    <property type="entry name" value="ACETOACETYL-COA SYNTHETASE"/>
    <property type="match status" value="1"/>
</dbReference>
<dbReference type="InterPro" id="IPR005914">
    <property type="entry name" value="Acac_CoA_synth"/>
</dbReference>
<dbReference type="InterPro" id="IPR045851">
    <property type="entry name" value="AMP-bd_C_sf"/>
</dbReference>
<dbReference type="PROSITE" id="PS00455">
    <property type="entry name" value="AMP_BINDING"/>
    <property type="match status" value="1"/>
</dbReference>
<dbReference type="GO" id="GO:0030729">
    <property type="term" value="F:acetoacetate-CoA ligase activity"/>
    <property type="evidence" value="ECO:0007669"/>
    <property type="project" value="UniProtKB-EC"/>
</dbReference>
<organism evidence="7 8">
    <name type="scientific">Actinomycetospora aeridis</name>
    <dbReference type="NCBI Taxonomy" id="3129231"/>
    <lineage>
        <taxon>Bacteria</taxon>
        <taxon>Bacillati</taxon>
        <taxon>Actinomycetota</taxon>
        <taxon>Actinomycetes</taxon>
        <taxon>Pseudonocardiales</taxon>
        <taxon>Pseudonocardiaceae</taxon>
        <taxon>Actinomycetospora</taxon>
    </lineage>
</organism>
<feature type="domain" description="AMP-dependent synthetase/ligase" evidence="5">
    <location>
        <begin position="108"/>
        <end position="473"/>
    </location>
</feature>
<evidence type="ECO:0000256" key="2">
    <source>
        <dbReference type="ARBA" id="ARBA00022598"/>
    </source>
</evidence>
<accession>A0ABU8N4B1</accession>
<dbReference type="Pfam" id="PF00501">
    <property type="entry name" value="AMP-binding"/>
    <property type="match status" value="1"/>
</dbReference>
<dbReference type="Proteomes" id="UP001370100">
    <property type="component" value="Unassembled WGS sequence"/>
</dbReference>
<dbReference type="InterPro" id="IPR000873">
    <property type="entry name" value="AMP-dep_synth/lig_dom"/>
</dbReference>
<dbReference type="Gene3D" id="3.30.300.30">
    <property type="match status" value="1"/>
</dbReference>
<protein>
    <submittedName>
        <fullName evidence="7">Acetoacetate--CoA ligase</fullName>
        <ecNumber evidence="7">6.2.1.16</ecNumber>
    </submittedName>
</protein>
<gene>
    <name evidence="7" type="ORF">WCD41_10170</name>
</gene>
<reference evidence="7 8" key="1">
    <citation type="submission" date="2024-03" db="EMBL/GenBank/DDBJ databases">
        <title>Actinomycetospora sp. OC33-EN06, a novel actinomycete isolated from wild orchid (Aerides multiflora).</title>
        <authorList>
            <person name="Suriyachadkun C."/>
        </authorList>
    </citation>
    <scope>NUCLEOTIDE SEQUENCE [LARGE SCALE GENOMIC DNA]</scope>
    <source>
        <strain evidence="7 8">OC33-EN06</strain>
    </source>
</reference>
<evidence type="ECO:0000259" key="6">
    <source>
        <dbReference type="Pfam" id="PF16177"/>
    </source>
</evidence>
<comment type="similarity">
    <text evidence="1">Belongs to the ATP-dependent AMP-binding enzyme family.</text>
</comment>
<keyword evidence="8" id="KW-1185">Reference proteome</keyword>
<dbReference type="Gene3D" id="3.40.50.12780">
    <property type="entry name" value="N-terminal domain of ligase-like"/>
    <property type="match status" value="1"/>
</dbReference>
<dbReference type="RefSeq" id="WP_337713276.1">
    <property type="nucleotide sequence ID" value="NZ_JBBEGL010000002.1"/>
</dbReference>
<evidence type="ECO:0000259" key="5">
    <source>
        <dbReference type="Pfam" id="PF00501"/>
    </source>
</evidence>
<dbReference type="NCBIfam" id="TIGR01217">
    <property type="entry name" value="ac_ac_CoA_syn"/>
    <property type="match status" value="1"/>
</dbReference>
<dbReference type="EC" id="6.2.1.16" evidence="7"/>
<evidence type="ECO:0000313" key="7">
    <source>
        <dbReference type="EMBL" id="MEJ2886815.1"/>
    </source>
</evidence>
<proteinExistence type="inferred from homology"/>